<evidence type="ECO:0000259" key="7">
    <source>
        <dbReference type="PROSITE" id="PS51012"/>
    </source>
</evidence>
<keyword evidence="6" id="KW-1003">Cell membrane</keyword>
<dbReference type="InterPro" id="IPR013525">
    <property type="entry name" value="ABC2_TM"/>
</dbReference>
<evidence type="ECO:0000313" key="9">
    <source>
        <dbReference type="Proteomes" id="UP001232536"/>
    </source>
</evidence>
<keyword evidence="4 6" id="KW-0472">Membrane</keyword>
<dbReference type="RefSeq" id="WP_304599733.1">
    <property type="nucleotide sequence ID" value="NZ_JAUQYO010000002.1"/>
</dbReference>
<keyword evidence="2 6" id="KW-0812">Transmembrane</keyword>
<evidence type="ECO:0000256" key="1">
    <source>
        <dbReference type="ARBA" id="ARBA00004141"/>
    </source>
</evidence>
<accession>A0ABT9D5I3</accession>
<organism evidence="8 9">
    <name type="scientific">Actinotalea lenta</name>
    <dbReference type="NCBI Taxonomy" id="3064654"/>
    <lineage>
        <taxon>Bacteria</taxon>
        <taxon>Bacillati</taxon>
        <taxon>Actinomycetota</taxon>
        <taxon>Actinomycetes</taxon>
        <taxon>Micrococcales</taxon>
        <taxon>Cellulomonadaceae</taxon>
        <taxon>Actinotalea</taxon>
    </lineage>
</organism>
<dbReference type="InterPro" id="IPR047817">
    <property type="entry name" value="ABC2_TM_bact-type"/>
</dbReference>
<evidence type="ECO:0000256" key="2">
    <source>
        <dbReference type="ARBA" id="ARBA00022692"/>
    </source>
</evidence>
<protein>
    <recommendedName>
        <fullName evidence="6">Transport permease protein</fullName>
    </recommendedName>
</protein>
<comment type="subcellular location">
    <subcellularLocation>
        <location evidence="6">Cell membrane</location>
        <topology evidence="6">Multi-pass membrane protein</topology>
    </subcellularLocation>
    <subcellularLocation>
        <location evidence="1">Membrane</location>
        <topology evidence="1">Multi-pass membrane protein</topology>
    </subcellularLocation>
</comment>
<keyword evidence="6" id="KW-0813">Transport</keyword>
<feature type="transmembrane region" description="Helical" evidence="6">
    <location>
        <begin position="233"/>
        <end position="256"/>
    </location>
</feature>
<comment type="similarity">
    <text evidence="6">Belongs to the ABC-2 integral membrane protein family.</text>
</comment>
<feature type="transmembrane region" description="Helical" evidence="6">
    <location>
        <begin position="43"/>
        <end position="61"/>
    </location>
</feature>
<evidence type="ECO:0000313" key="8">
    <source>
        <dbReference type="EMBL" id="MDO8106040.1"/>
    </source>
</evidence>
<evidence type="ECO:0000256" key="3">
    <source>
        <dbReference type="ARBA" id="ARBA00022989"/>
    </source>
</evidence>
<comment type="caution">
    <text evidence="8">The sequence shown here is derived from an EMBL/GenBank/DDBJ whole genome shotgun (WGS) entry which is preliminary data.</text>
</comment>
<keyword evidence="5" id="KW-0046">Antibiotic resistance</keyword>
<dbReference type="Pfam" id="PF01061">
    <property type="entry name" value="ABC2_membrane"/>
    <property type="match status" value="1"/>
</dbReference>
<proteinExistence type="inferred from homology"/>
<dbReference type="InterPro" id="IPR051784">
    <property type="entry name" value="Nod_factor_ABC_transporter"/>
</dbReference>
<feature type="transmembrane region" description="Helical" evidence="6">
    <location>
        <begin position="73"/>
        <end position="94"/>
    </location>
</feature>
<keyword evidence="9" id="KW-1185">Reference proteome</keyword>
<sequence length="266" mass="27826">MRREAAVAVGVRVGPGDARDAAGRFAAMVRMGMTLMLREPGPIVSRLVMPVVLMILLRPLYEAAAGDGTARSVTGMAVMFSLLALSMVASGIVSERTWRTWDRLRTSPTSPAEMLAAKAVPALGFLVAQQGVVLGFGAALLGLRVGHPWLLLVAESAWLVMLLAIGMALATLVRSRDELAAAQDVGGLVLTGLGGALVPLTLLPTAVQHVAPISPGYWGMAGLTGALAGDAAAVWRSVAVLIAVASAAWVLAVWRVRQGWTRHDRL</sequence>
<feature type="transmembrane region" description="Helical" evidence="6">
    <location>
        <begin position="185"/>
        <end position="207"/>
    </location>
</feature>
<dbReference type="PANTHER" id="PTHR43229">
    <property type="entry name" value="NODULATION PROTEIN J"/>
    <property type="match status" value="1"/>
</dbReference>
<feature type="domain" description="ABC transmembrane type-2" evidence="7">
    <location>
        <begin position="37"/>
        <end position="259"/>
    </location>
</feature>
<dbReference type="Proteomes" id="UP001232536">
    <property type="component" value="Unassembled WGS sequence"/>
</dbReference>
<dbReference type="PANTHER" id="PTHR43229:SF6">
    <property type="entry name" value="ABC-TYPE MULTIDRUG TRANSPORT SYSTEM, PERMEASE COMPONENT"/>
    <property type="match status" value="1"/>
</dbReference>
<keyword evidence="3 6" id="KW-1133">Transmembrane helix</keyword>
<evidence type="ECO:0000256" key="5">
    <source>
        <dbReference type="ARBA" id="ARBA00023251"/>
    </source>
</evidence>
<dbReference type="PROSITE" id="PS51012">
    <property type="entry name" value="ABC_TM2"/>
    <property type="match status" value="1"/>
</dbReference>
<reference evidence="8 9" key="1">
    <citation type="submission" date="2023-07" db="EMBL/GenBank/DDBJ databases">
        <title>Description of novel actinomycetes strains, isolated from tidal flat sediment.</title>
        <authorList>
            <person name="Lu C."/>
        </authorList>
    </citation>
    <scope>NUCLEOTIDE SEQUENCE [LARGE SCALE GENOMIC DNA]</scope>
    <source>
        <strain evidence="8 9">SYSU T00b441</strain>
    </source>
</reference>
<name>A0ABT9D5I3_9CELL</name>
<evidence type="ECO:0000256" key="4">
    <source>
        <dbReference type="ARBA" id="ARBA00023136"/>
    </source>
</evidence>
<evidence type="ECO:0000256" key="6">
    <source>
        <dbReference type="RuleBase" id="RU361157"/>
    </source>
</evidence>
<feature type="transmembrane region" description="Helical" evidence="6">
    <location>
        <begin position="149"/>
        <end position="173"/>
    </location>
</feature>
<dbReference type="PIRSF" id="PIRSF006648">
    <property type="entry name" value="DrrB"/>
    <property type="match status" value="1"/>
</dbReference>
<feature type="transmembrane region" description="Helical" evidence="6">
    <location>
        <begin position="115"/>
        <end position="143"/>
    </location>
</feature>
<dbReference type="InterPro" id="IPR000412">
    <property type="entry name" value="ABC_2_transport"/>
</dbReference>
<gene>
    <name evidence="8" type="ORF">Q6348_02385</name>
</gene>
<dbReference type="EMBL" id="JAUQYP010000001">
    <property type="protein sequence ID" value="MDO8106040.1"/>
    <property type="molecule type" value="Genomic_DNA"/>
</dbReference>